<dbReference type="GO" id="GO:0008270">
    <property type="term" value="F:zinc ion binding"/>
    <property type="evidence" value="ECO:0007669"/>
    <property type="project" value="UniProtKB-KW"/>
</dbReference>
<keyword evidence="2" id="KW-0863">Zinc-finger</keyword>
<name>A0A7W5DJ80_9GAMM</name>
<evidence type="ECO:0000256" key="4">
    <source>
        <dbReference type="PROSITE-ProRule" id="PRU00510"/>
    </source>
</evidence>
<protein>
    <submittedName>
        <fullName evidence="7">RNA polymerase-binding transcription factor DksA</fullName>
    </submittedName>
</protein>
<dbReference type="PROSITE" id="PS01102">
    <property type="entry name" value="ZF_DKSA_1"/>
    <property type="match status" value="1"/>
</dbReference>
<reference evidence="7 8" key="1">
    <citation type="submission" date="2020-08" db="EMBL/GenBank/DDBJ databases">
        <title>Genomic Encyclopedia of Type Strains, Phase III (KMG-III): the genomes of soil and plant-associated and newly described type strains.</title>
        <authorList>
            <person name="Whitman W."/>
        </authorList>
    </citation>
    <scope>NUCLEOTIDE SEQUENCE [LARGE SCALE GENOMIC DNA]</scope>
    <source>
        <strain evidence="7 8">CECT 7341</strain>
    </source>
</reference>
<feature type="region of interest" description="Disordered" evidence="5">
    <location>
        <begin position="23"/>
        <end position="42"/>
    </location>
</feature>
<keyword evidence="3" id="KW-0862">Zinc</keyword>
<proteinExistence type="predicted"/>
<dbReference type="Proteomes" id="UP000563050">
    <property type="component" value="Unassembled WGS sequence"/>
</dbReference>
<dbReference type="InterPro" id="IPR020458">
    <property type="entry name" value="Znf_DskA_TraR_CS"/>
</dbReference>
<dbReference type="SUPFAM" id="SSF57716">
    <property type="entry name" value="Glucocorticoid receptor-like (DNA-binding domain)"/>
    <property type="match status" value="1"/>
</dbReference>
<accession>A0A7W5DJ80</accession>
<evidence type="ECO:0000313" key="8">
    <source>
        <dbReference type="Proteomes" id="UP000563050"/>
    </source>
</evidence>
<organism evidence="7 8">
    <name type="scientific">Halomonas fontilapidosi</name>
    <dbReference type="NCBI Taxonomy" id="616675"/>
    <lineage>
        <taxon>Bacteria</taxon>
        <taxon>Pseudomonadati</taxon>
        <taxon>Pseudomonadota</taxon>
        <taxon>Gammaproteobacteria</taxon>
        <taxon>Oceanospirillales</taxon>
        <taxon>Halomonadaceae</taxon>
        <taxon>Halomonas</taxon>
    </lineage>
</organism>
<evidence type="ECO:0000256" key="2">
    <source>
        <dbReference type="ARBA" id="ARBA00022771"/>
    </source>
</evidence>
<dbReference type="PANTHER" id="PTHR33823:SF4">
    <property type="entry name" value="GENERAL STRESS PROTEIN 16O"/>
    <property type="match status" value="1"/>
</dbReference>
<dbReference type="Gene3D" id="1.20.120.910">
    <property type="entry name" value="DksA, coiled-coil domain"/>
    <property type="match status" value="1"/>
</dbReference>
<dbReference type="EMBL" id="JACHXQ010000001">
    <property type="protein sequence ID" value="MBB3183178.1"/>
    <property type="molecule type" value="Genomic_DNA"/>
</dbReference>
<feature type="zinc finger region" description="dksA C4-type" evidence="4">
    <location>
        <begin position="79"/>
        <end position="103"/>
    </location>
</feature>
<dbReference type="AlphaFoldDB" id="A0A7W5DJ80"/>
<evidence type="ECO:0000259" key="6">
    <source>
        <dbReference type="Pfam" id="PF01258"/>
    </source>
</evidence>
<evidence type="ECO:0000313" key="7">
    <source>
        <dbReference type="EMBL" id="MBB3183178.1"/>
    </source>
</evidence>
<feature type="domain" description="Zinc finger DksA/TraR C4-type" evidence="6">
    <location>
        <begin position="77"/>
        <end position="106"/>
    </location>
</feature>
<evidence type="ECO:0000256" key="1">
    <source>
        <dbReference type="ARBA" id="ARBA00022723"/>
    </source>
</evidence>
<dbReference type="InterPro" id="IPR000962">
    <property type="entry name" value="Znf_DskA_TraR"/>
</dbReference>
<feature type="compositionally biased region" description="Basic and acidic residues" evidence="5">
    <location>
        <begin position="23"/>
        <end position="35"/>
    </location>
</feature>
<sequence>MAHRKQELEALRDELIDRFERYKAHKEQRGGPLDKDMEEQSIELQNDDVIEALQQEAEDELRQVMHALERIDNGEGDLCEECGEAIDARRLSAVPYTTLCRDCAELPEATRGGGE</sequence>
<dbReference type="PANTHER" id="PTHR33823">
    <property type="entry name" value="RNA POLYMERASE-BINDING TRANSCRIPTION FACTOR DKSA-RELATED"/>
    <property type="match status" value="1"/>
</dbReference>
<dbReference type="Pfam" id="PF01258">
    <property type="entry name" value="zf-dskA_traR"/>
    <property type="match status" value="1"/>
</dbReference>
<keyword evidence="8" id="KW-1185">Reference proteome</keyword>
<evidence type="ECO:0000256" key="5">
    <source>
        <dbReference type="SAM" id="MobiDB-lite"/>
    </source>
</evidence>
<dbReference type="RefSeq" id="WP_183313350.1">
    <property type="nucleotide sequence ID" value="NZ_JACHXQ010000001.1"/>
</dbReference>
<dbReference type="PROSITE" id="PS51128">
    <property type="entry name" value="ZF_DKSA_2"/>
    <property type="match status" value="1"/>
</dbReference>
<keyword evidence="1" id="KW-0479">Metal-binding</keyword>
<comment type="caution">
    <text evidence="7">The sequence shown here is derived from an EMBL/GenBank/DDBJ whole genome shotgun (WGS) entry which is preliminary data.</text>
</comment>
<evidence type="ECO:0000256" key="3">
    <source>
        <dbReference type="ARBA" id="ARBA00022833"/>
    </source>
</evidence>
<gene>
    <name evidence="7" type="ORF">FHR95_000702</name>
</gene>